<comment type="caution">
    <text evidence="1">The sequence shown here is derived from an EMBL/GenBank/DDBJ whole genome shotgun (WGS) entry which is preliminary data.</text>
</comment>
<protein>
    <submittedName>
        <fullName evidence="1">10356_t:CDS:1</fullName>
    </submittedName>
</protein>
<accession>A0ACA9N965</accession>
<evidence type="ECO:0000313" key="1">
    <source>
        <dbReference type="EMBL" id="CAG8642684.1"/>
    </source>
</evidence>
<proteinExistence type="predicted"/>
<evidence type="ECO:0000313" key="2">
    <source>
        <dbReference type="Proteomes" id="UP000789860"/>
    </source>
</evidence>
<keyword evidence="2" id="KW-1185">Reference proteome</keyword>
<organism evidence="1 2">
    <name type="scientific">Scutellospora calospora</name>
    <dbReference type="NCBI Taxonomy" id="85575"/>
    <lineage>
        <taxon>Eukaryota</taxon>
        <taxon>Fungi</taxon>
        <taxon>Fungi incertae sedis</taxon>
        <taxon>Mucoromycota</taxon>
        <taxon>Glomeromycotina</taxon>
        <taxon>Glomeromycetes</taxon>
        <taxon>Diversisporales</taxon>
        <taxon>Gigasporaceae</taxon>
        <taxon>Scutellospora</taxon>
    </lineage>
</organism>
<gene>
    <name evidence="1" type="ORF">SCALOS_LOCUS8382</name>
</gene>
<feature type="non-terminal residue" evidence="1">
    <location>
        <position position="214"/>
    </location>
</feature>
<dbReference type="Proteomes" id="UP000789860">
    <property type="component" value="Unassembled WGS sequence"/>
</dbReference>
<sequence length="214" mass="24913">MSDNNEEPMPVVIEGDKNVRDKIDQWLRSSQIDFNYKITTNFFTGEKENHSDVIDLWKEDYETSENKNKFKIMKITRQNKLKHQNVSGIKGTSKSGKRIEVFLLCFNTSDDEITYGCISGNVSITSENKEIVEKIRGHPEELASVIFSKSNPKYNKINIPINFNPEQVLKLREANPNYEYQKTVNNFVSDPEVHEAIIENWIEEYDKNIKNSLE</sequence>
<name>A0ACA9N965_9GLOM</name>
<dbReference type="EMBL" id="CAJVPM010021936">
    <property type="protein sequence ID" value="CAG8642684.1"/>
    <property type="molecule type" value="Genomic_DNA"/>
</dbReference>
<reference evidence="1" key="1">
    <citation type="submission" date="2021-06" db="EMBL/GenBank/DDBJ databases">
        <authorList>
            <person name="Kallberg Y."/>
            <person name="Tangrot J."/>
            <person name="Rosling A."/>
        </authorList>
    </citation>
    <scope>NUCLEOTIDE SEQUENCE</scope>
    <source>
        <strain evidence="1">AU212A</strain>
    </source>
</reference>